<evidence type="ECO:0008006" key="4">
    <source>
        <dbReference type="Google" id="ProtNLM"/>
    </source>
</evidence>
<accession>A0A6A4JH40</accession>
<dbReference type="InterPro" id="IPR037464">
    <property type="entry name" value="Taspase1"/>
</dbReference>
<dbReference type="AlphaFoldDB" id="A0A6A4JH40"/>
<comment type="similarity">
    <text evidence="1">Belongs to the Ntn-hydrolase family.</text>
</comment>
<dbReference type="EMBL" id="WIXP02000009">
    <property type="protein sequence ID" value="KAF6204708.1"/>
    <property type="molecule type" value="Genomic_DNA"/>
</dbReference>
<evidence type="ECO:0000313" key="2">
    <source>
        <dbReference type="EMBL" id="KAF6204708.1"/>
    </source>
</evidence>
<dbReference type="PANTHER" id="PTHR10188">
    <property type="entry name" value="L-ASPARAGINASE"/>
    <property type="match status" value="1"/>
</dbReference>
<evidence type="ECO:0000256" key="1">
    <source>
        <dbReference type="ARBA" id="ARBA00010872"/>
    </source>
</evidence>
<dbReference type="CDD" id="cd04514">
    <property type="entry name" value="Taspase1_like"/>
    <property type="match status" value="1"/>
</dbReference>
<dbReference type="InterPro" id="IPR000246">
    <property type="entry name" value="Peptidase_T2"/>
</dbReference>
<comment type="caution">
    <text evidence="2">The sequence shown here is derived from an EMBL/GenBank/DDBJ whole genome shotgun (WGS) entry which is preliminary data.</text>
</comment>
<organism evidence="2 3">
    <name type="scientific">Apolygus lucorum</name>
    <name type="common">Small green plant bug</name>
    <name type="synonym">Lygocoris lucorum</name>
    <dbReference type="NCBI Taxonomy" id="248454"/>
    <lineage>
        <taxon>Eukaryota</taxon>
        <taxon>Metazoa</taxon>
        <taxon>Ecdysozoa</taxon>
        <taxon>Arthropoda</taxon>
        <taxon>Hexapoda</taxon>
        <taxon>Insecta</taxon>
        <taxon>Pterygota</taxon>
        <taxon>Neoptera</taxon>
        <taxon>Paraneoptera</taxon>
        <taxon>Hemiptera</taxon>
        <taxon>Heteroptera</taxon>
        <taxon>Panheteroptera</taxon>
        <taxon>Cimicomorpha</taxon>
        <taxon>Miridae</taxon>
        <taxon>Mirini</taxon>
        <taxon>Apolygus</taxon>
    </lineage>
</organism>
<protein>
    <recommendedName>
        <fullName evidence="4">Threonine aspartase 1</fullName>
    </recommendedName>
</protein>
<evidence type="ECO:0000313" key="3">
    <source>
        <dbReference type="Proteomes" id="UP000466442"/>
    </source>
</evidence>
<dbReference type="OrthoDB" id="77601at2759"/>
<gene>
    <name evidence="2" type="ORF">GE061_018869</name>
</gene>
<proteinExistence type="inferred from homology"/>
<sequence>MKGIVAFHLGAGIHSEKNRSSYKALCYQAAQKAAADLSKGSSALDLVTECTVVLENSPLTNAGIGSNLTTLGTVECDASVMEGSTCAVGAVGSVSGVPNPVLVAKSIALQAKVQASGRVMPCMLVGDGALSFAQDHGISTVDPARLITAQSQRTLRKCRQKLERFSPAPDGVSNKSFVSNES</sequence>
<reference evidence="2" key="1">
    <citation type="journal article" date="2021" name="Mol. Ecol. Resour.">
        <title>Apolygus lucorum genome provides insights into omnivorousness and mesophyll feeding.</title>
        <authorList>
            <person name="Liu Y."/>
            <person name="Liu H."/>
            <person name="Wang H."/>
            <person name="Huang T."/>
            <person name="Liu B."/>
            <person name="Yang B."/>
            <person name="Yin L."/>
            <person name="Li B."/>
            <person name="Zhang Y."/>
            <person name="Zhang S."/>
            <person name="Jiang F."/>
            <person name="Zhang X."/>
            <person name="Ren Y."/>
            <person name="Wang B."/>
            <person name="Wang S."/>
            <person name="Lu Y."/>
            <person name="Wu K."/>
            <person name="Fan W."/>
            <person name="Wang G."/>
        </authorList>
    </citation>
    <scope>NUCLEOTIDE SEQUENCE</scope>
    <source>
        <strain evidence="2">12Hb</strain>
    </source>
</reference>
<dbReference type="GO" id="GO:0051604">
    <property type="term" value="P:protein maturation"/>
    <property type="evidence" value="ECO:0007669"/>
    <property type="project" value="TreeGrafter"/>
</dbReference>
<dbReference type="GO" id="GO:0004298">
    <property type="term" value="F:threonine-type endopeptidase activity"/>
    <property type="evidence" value="ECO:0007669"/>
    <property type="project" value="InterPro"/>
</dbReference>
<dbReference type="InterPro" id="IPR029055">
    <property type="entry name" value="Ntn_hydrolases_N"/>
</dbReference>
<keyword evidence="3" id="KW-1185">Reference proteome</keyword>
<name>A0A6A4JH40_APOLU</name>
<dbReference type="Pfam" id="PF01112">
    <property type="entry name" value="Asparaginase_2"/>
    <property type="match status" value="1"/>
</dbReference>
<dbReference type="GO" id="GO:0005737">
    <property type="term" value="C:cytoplasm"/>
    <property type="evidence" value="ECO:0007669"/>
    <property type="project" value="TreeGrafter"/>
</dbReference>
<dbReference type="PANTHER" id="PTHR10188:SF8">
    <property type="entry name" value="THREONINE ASPARTASE 1"/>
    <property type="match status" value="1"/>
</dbReference>
<dbReference type="Proteomes" id="UP000466442">
    <property type="component" value="Linkage Group LG9"/>
</dbReference>
<dbReference type="SUPFAM" id="SSF56235">
    <property type="entry name" value="N-terminal nucleophile aminohydrolases (Ntn hydrolases)"/>
    <property type="match status" value="1"/>
</dbReference>